<dbReference type="Gene3D" id="3.40.50.720">
    <property type="entry name" value="NAD(P)-binding Rossmann-like Domain"/>
    <property type="match status" value="1"/>
</dbReference>
<name>A0A5D6VZD0_9FIRM</name>
<feature type="transmembrane region" description="Helical" evidence="7">
    <location>
        <begin position="112"/>
        <end position="130"/>
    </location>
</feature>
<dbReference type="GO" id="GO:0016780">
    <property type="term" value="F:phosphotransferase activity, for other substituted phosphate groups"/>
    <property type="evidence" value="ECO:0007669"/>
    <property type="project" value="TreeGrafter"/>
</dbReference>
<dbReference type="GO" id="GO:0005886">
    <property type="term" value="C:plasma membrane"/>
    <property type="evidence" value="ECO:0007669"/>
    <property type="project" value="InterPro"/>
</dbReference>
<evidence type="ECO:0000313" key="9">
    <source>
        <dbReference type="EMBL" id="TYZ20642.1"/>
    </source>
</evidence>
<comment type="subcellular location">
    <subcellularLocation>
        <location evidence="1">Membrane</location>
        <topology evidence="1">Multi-pass membrane protein</topology>
    </subcellularLocation>
</comment>
<evidence type="ECO:0000256" key="4">
    <source>
        <dbReference type="ARBA" id="ARBA00022692"/>
    </source>
</evidence>
<gene>
    <name evidence="9" type="primary">wbaP</name>
    <name evidence="9" type="ORF">FZ040_11605</name>
</gene>
<keyword evidence="4 7" id="KW-0812">Transmembrane</keyword>
<feature type="transmembrane region" description="Helical" evidence="7">
    <location>
        <begin position="278"/>
        <end position="302"/>
    </location>
</feature>
<dbReference type="SUPFAM" id="SSF51735">
    <property type="entry name" value="NAD(P)-binding Rossmann-fold domains"/>
    <property type="match status" value="1"/>
</dbReference>
<reference evidence="9 10" key="1">
    <citation type="submission" date="2019-08" db="EMBL/GenBank/DDBJ databases">
        <title>Selenomonas sp. mPRGC5 and Selenomonas sp. mPRGC8 isolated from ruminal fluid of dairy goat (Capra hircus).</title>
        <authorList>
            <person name="Poothong S."/>
            <person name="Nuengjamnong C."/>
            <person name="Tanasupawat S."/>
        </authorList>
    </citation>
    <scope>NUCLEOTIDE SEQUENCE [LARGE SCALE GENOMIC DNA]</scope>
    <source>
        <strain evidence="10">mPRGC5</strain>
    </source>
</reference>
<evidence type="ECO:0000313" key="10">
    <source>
        <dbReference type="Proteomes" id="UP000323646"/>
    </source>
</evidence>
<comment type="similarity">
    <text evidence="2">Belongs to the bacterial sugar transferase family.</text>
</comment>
<dbReference type="InterPro" id="IPR017475">
    <property type="entry name" value="EPS_sugar_tfrase"/>
</dbReference>
<dbReference type="Pfam" id="PF13727">
    <property type="entry name" value="CoA_binding_3"/>
    <property type="match status" value="1"/>
</dbReference>
<keyword evidence="10" id="KW-1185">Reference proteome</keyword>
<keyword evidence="5 7" id="KW-1133">Transmembrane helix</keyword>
<dbReference type="InterPro" id="IPR003362">
    <property type="entry name" value="Bact_transf"/>
</dbReference>
<dbReference type="OrthoDB" id="9808602at2"/>
<feature type="transmembrane region" description="Helical" evidence="7">
    <location>
        <begin position="88"/>
        <end position="106"/>
    </location>
</feature>
<dbReference type="EMBL" id="VTOY01000013">
    <property type="protein sequence ID" value="TYZ20642.1"/>
    <property type="molecule type" value="Genomic_DNA"/>
</dbReference>
<feature type="transmembrane region" description="Helical" evidence="7">
    <location>
        <begin position="55"/>
        <end position="76"/>
    </location>
</feature>
<evidence type="ECO:0000256" key="1">
    <source>
        <dbReference type="ARBA" id="ARBA00004141"/>
    </source>
</evidence>
<protein>
    <submittedName>
        <fullName evidence="9">Undecaprenyl-phosphate galactose phosphotransferase WbaP</fullName>
    </submittedName>
</protein>
<keyword evidence="3 9" id="KW-0808">Transferase</keyword>
<comment type="caution">
    <text evidence="9">The sequence shown here is derived from an EMBL/GenBank/DDBJ whole genome shotgun (WGS) entry which is preliminary data.</text>
</comment>
<dbReference type="PANTHER" id="PTHR30576">
    <property type="entry name" value="COLANIC BIOSYNTHESIS UDP-GLUCOSE LIPID CARRIER TRANSFERASE"/>
    <property type="match status" value="1"/>
</dbReference>
<evidence type="ECO:0000256" key="2">
    <source>
        <dbReference type="ARBA" id="ARBA00006464"/>
    </source>
</evidence>
<dbReference type="Proteomes" id="UP000323646">
    <property type="component" value="Unassembled WGS sequence"/>
</dbReference>
<dbReference type="GO" id="GO:0000271">
    <property type="term" value="P:polysaccharide biosynthetic process"/>
    <property type="evidence" value="ECO:0007669"/>
    <property type="project" value="InterPro"/>
</dbReference>
<accession>A0A5D6VZD0</accession>
<dbReference type="NCBIfam" id="TIGR03025">
    <property type="entry name" value="EPS_sugtrans"/>
    <property type="match status" value="1"/>
</dbReference>
<evidence type="ECO:0000256" key="7">
    <source>
        <dbReference type="SAM" id="Phobius"/>
    </source>
</evidence>
<evidence type="ECO:0000256" key="3">
    <source>
        <dbReference type="ARBA" id="ARBA00022679"/>
    </source>
</evidence>
<proteinExistence type="inferred from homology"/>
<keyword evidence="6 7" id="KW-0472">Membrane</keyword>
<dbReference type="Pfam" id="PF02397">
    <property type="entry name" value="Bac_transf"/>
    <property type="match status" value="1"/>
</dbReference>
<evidence type="ECO:0000256" key="6">
    <source>
        <dbReference type="ARBA" id="ARBA00023136"/>
    </source>
</evidence>
<feature type="domain" description="Bacterial sugar transferase" evidence="8">
    <location>
        <begin position="276"/>
        <end position="468"/>
    </location>
</feature>
<feature type="transmembrane region" description="Helical" evidence="7">
    <location>
        <begin position="21"/>
        <end position="43"/>
    </location>
</feature>
<sequence length="473" mass="54522">MVKVQNQLEEKHIEWNYFLRPVILFIVDLLVVCGAMQLSLVAAEWVIGHSVYPPQTWYVLLPVLYMSNLLFADLYRTHRVMTDHARKMFKASTYAILSIIVFDFVLHTGGPLSRGFLLFVWLFGFWGLYFERCLLRWGFSKLGVWQTRVIIIGAGKTAQKYVRAFGSGVEIVGFVEDVQTRPLLQDYPRLGGFAEVEAILQENPVNEVILATPGLTKADNIALFYRVQPFVKHVSLIPNLFGIPIGNMKAIRSLDDQLLILRTYNNLNRLSNRLLKRAFDLLVGGMIAFLIMPILVVTAILIKLDSKGSIFYNAERIGKDGHNFCCYKFRSMYVDSDRILQEYLLNHPEAQQEWTEFQKLRGADPRVTRVGRIIRKYSIDELPQIFNVLKGDMSLVGPRPYLPREREQIGDYLPVICMTVPGMTGLWQVSGRSNVKFSGRLRMDSWYVRNWNLWQDIVILFKTIHVVLGRDAY</sequence>
<dbReference type="PANTHER" id="PTHR30576:SF0">
    <property type="entry name" value="UNDECAPRENYL-PHOSPHATE N-ACETYLGALACTOSAMINYL 1-PHOSPHATE TRANSFERASE-RELATED"/>
    <property type="match status" value="1"/>
</dbReference>
<organism evidence="9 10">
    <name type="scientific">Selenomonas ruminis</name>
    <dbReference type="NCBI Taxonomy" id="2593411"/>
    <lineage>
        <taxon>Bacteria</taxon>
        <taxon>Bacillati</taxon>
        <taxon>Bacillota</taxon>
        <taxon>Negativicutes</taxon>
        <taxon>Selenomonadales</taxon>
        <taxon>Selenomonadaceae</taxon>
        <taxon>Selenomonas</taxon>
    </lineage>
</organism>
<dbReference type="InterPro" id="IPR017472">
    <property type="entry name" value="Undecaprenyl-P_galact_Ptfrase"/>
</dbReference>
<dbReference type="NCBIfam" id="TIGR03022">
    <property type="entry name" value="WbaP_sugtrans"/>
    <property type="match status" value="1"/>
</dbReference>
<evidence type="ECO:0000259" key="8">
    <source>
        <dbReference type="Pfam" id="PF02397"/>
    </source>
</evidence>
<dbReference type="AlphaFoldDB" id="A0A5D6VZD0"/>
<dbReference type="RefSeq" id="WP_149172134.1">
    <property type="nucleotide sequence ID" value="NZ_VTOY01000013.1"/>
</dbReference>
<dbReference type="InterPro" id="IPR036291">
    <property type="entry name" value="NAD(P)-bd_dom_sf"/>
</dbReference>
<evidence type="ECO:0000256" key="5">
    <source>
        <dbReference type="ARBA" id="ARBA00022989"/>
    </source>
</evidence>